<reference evidence="2" key="1">
    <citation type="journal article" date="2023" name="Commun. Biol.">
        <title>Genome analysis of Parmales, the sister group of diatoms, reveals the evolutionary specialization of diatoms from phago-mixotrophs to photoautotrophs.</title>
        <authorList>
            <person name="Ban H."/>
            <person name="Sato S."/>
            <person name="Yoshikawa S."/>
            <person name="Yamada K."/>
            <person name="Nakamura Y."/>
            <person name="Ichinomiya M."/>
            <person name="Sato N."/>
            <person name="Blanc-Mathieu R."/>
            <person name="Endo H."/>
            <person name="Kuwata A."/>
            <person name="Ogata H."/>
        </authorList>
    </citation>
    <scope>NUCLEOTIDE SEQUENCE [LARGE SCALE GENOMIC DNA]</scope>
</reference>
<comment type="caution">
    <text evidence="1">The sequence shown here is derived from an EMBL/GenBank/DDBJ whole genome shotgun (WGS) entry which is preliminary data.</text>
</comment>
<dbReference type="AlphaFoldDB" id="A0A9W7FZI9"/>
<dbReference type="Proteomes" id="UP001165065">
    <property type="component" value="Unassembled WGS sequence"/>
</dbReference>
<name>A0A9W7FZI9_9STRA</name>
<evidence type="ECO:0000313" key="1">
    <source>
        <dbReference type="EMBL" id="GMI29445.1"/>
    </source>
</evidence>
<dbReference type="EMBL" id="BRYA01000680">
    <property type="protein sequence ID" value="GMI29445.1"/>
    <property type="molecule type" value="Genomic_DNA"/>
</dbReference>
<sequence length="254" mass="27549">MSKAETGKFNRREAINLSIFSSMRLIGIGVGVGVVGAANPGAAVAATGNPWETSPIQTSPVLEKIRKLEQTEKDLLMYQSELADPNDKTTNQSVERLIPLLRLLDLLKGVASKAEAVESFEEAASLLVECGAIADKLPAKAKRKEGDLVNVPGLKLVFNTYSDNIFYSDPERSNIYLKGGATPTNNQSILYLARNEIISRVEDLVAELKFASRGQEEFKESDLKGCGGSLKSAIRDFMKELDGDDVKQALASVK</sequence>
<organism evidence="1 2">
    <name type="scientific">Triparma columacea</name>
    <dbReference type="NCBI Taxonomy" id="722753"/>
    <lineage>
        <taxon>Eukaryota</taxon>
        <taxon>Sar</taxon>
        <taxon>Stramenopiles</taxon>
        <taxon>Ochrophyta</taxon>
        <taxon>Bolidophyceae</taxon>
        <taxon>Parmales</taxon>
        <taxon>Triparmaceae</taxon>
        <taxon>Triparma</taxon>
    </lineage>
</organism>
<protein>
    <submittedName>
        <fullName evidence="1">Uncharacterized protein</fullName>
    </submittedName>
</protein>
<accession>A0A9W7FZI9</accession>
<dbReference type="OrthoDB" id="202221at2759"/>
<gene>
    <name evidence="1" type="ORF">TrCOL_g9931</name>
</gene>
<keyword evidence="2" id="KW-1185">Reference proteome</keyword>
<evidence type="ECO:0000313" key="2">
    <source>
        <dbReference type="Proteomes" id="UP001165065"/>
    </source>
</evidence>
<proteinExistence type="predicted"/>